<dbReference type="Proteomes" id="UP000728185">
    <property type="component" value="Unassembled WGS sequence"/>
</dbReference>
<dbReference type="Gene3D" id="1.20.58.60">
    <property type="match status" value="1"/>
</dbReference>
<protein>
    <submittedName>
        <fullName evidence="1">Uncharacterized protein</fullName>
    </submittedName>
</protein>
<gene>
    <name evidence="1" type="ORF">FBUS_04245</name>
</gene>
<sequence>MLMLDSKPWERIETAFKQASDHFGIPQLIEPVDLFEDYWSDERCILTVVVTWYQFLTNSQYAQVYASRLNHVLSQCLEISQLAQQYMTKLRRWVQWAEFLLHTIQIRQLAAGHHRLDPPEGLRPVDADRRWNEVTTAERAFYLTHLNALTKQANLKHAGRRFDRKLSIFAAWLAENEQLLKVTESADAASFRSEMSIILEAFSQITSTSDSQISHTANVPPKLHRITTARRKHAAWLADAEAYVDIRSQRLQCVLNELLSDAVDAADTVERMSKWTLLRTRWAELQDRFERRTRGLKAIEDWFYCLVDVHDLLDRLCFRITELNTCDSGKTVQIEVTLNRIRDELSQLDGWAKVVEVTCLTQANYSQKVTDSDDSKCYPVLRDLYKFAGDYVDRVREIHLTMSHNLVRLNRWNDQKRQAYELLNEITEELEWVKVS</sequence>
<reference evidence="1" key="1">
    <citation type="submission" date="2019-05" db="EMBL/GenBank/DDBJ databases">
        <title>Annotation for the trematode Fasciolopsis buski.</title>
        <authorList>
            <person name="Choi Y.-J."/>
        </authorList>
    </citation>
    <scope>NUCLEOTIDE SEQUENCE</scope>
    <source>
        <strain evidence="1">HT</strain>
        <tissue evidence="1">Whole worm</tissue>
    </source>
</reference>
<dbReference type="Gene3D" id="1.10.418.10">
    <property type="entry name" value="Calponin-like domain"/>
    <property type="match status" value="1"/>
</dbReference>
<organism evidence="1 2">
    <name type="scientific">Fasciolopsis buskii</name>
    <dbReference type="NCBI Taxonomy" id="27845"/>
    <lineage>
        <taxon>Eukaryota</taxon>
        <taxon>Metazoa</taxon>
        <taxon>Spiralia</taxon>
        <taxon>Lophotrochozoa</taxon>
        <taxon>Platyhelminthes</taxon>
        <taxon>Trematoda</taxon>
        <taxon>Digenea</taxon>
        <taxon>Plagiorchiida</taxon>
        <taxon>Echinostomata</taxon>
        <taxon>Echinostomatoidea</taxon>
        <taxon>Fasciolidae</taxon>
        <taxon>Fasciolopsis</taxon>
    </lineage>
</organism>
<evidence type="ECO:0000313" key="2">
    <source>
        <dbReference type="Proteomes" id="UP000728185"/>
    </source>
</evidence>
<dbReference type="EMBL" id="LUCM01004648">
    <property type="protein sequence ID" value="KAA0194047.1"/>
    <property type="molecule type" value="Genomic_DNA"/>
</dbReference>
<dbReference type="PANTHER" id="PTHR11915">
    <property type="entry name" value="SPECTRIN/FILAMIN RELATED CYTOSKELETAL PROTEIN"/>
    <property type="match status" value="1"/>
</dbReference>
<dbReference type="OrthoDB" id="10017054at2759"/>
<comment type="caution">
    <text evidence="1">The sequence shown here is derived from an EMBL/GenBank/DDBJ whole genome shotgun (WGS) entry which is preliminary data.</text>
</comment>
<proteinExistence type="predicted"/>
<evidence type="ECO:0000313" key="1">
    <source>
        <dbReference type="EMBL" id="KAA0194047.1"/>
    </source>
</evidence>
<dbReference type="SUPFAM" id="SSF47576">
    <property type="entry name" value="Calponin-homology domain, CH-domain"/>
    <property type="match status" value="1"/>
</dbReference>
<keyword evidence="2" id="KW-1185">Reference proteome</keyword>
<dbReference type="InterPro" id="IPR036872">
    <property type="entry name" value="CH_dom_sf"/>
</dbReference>
<accession>A0A8E0VHI0</accession>
<dbReference type="AlphaFoldDB" id="A0A8E0VHI0"/>
<name>A0A8E0VHI0_9TREM</name>